<evidence type="ECO:0000313" key="2">
    <source>
        <dbReference type="Ensembl" id="ENSMMSP00000003509.1"/>
    </source>
</evidence>
<reference evidence="2" key="1">
    <citation type="submission" date="2025-08" db="UniProtKB">
        <authorList>
            <consortium name="Ensembl"/>
        </authorList>
    </citation>
    <scope>IDENTIFICATION</scope>
</reference>
<feature type="compositionally biased region" description="Basic and acidic residues" evidence="1">
    <location>
        <begin position="96"/>
        <end position="113"/>
    </location>
</feature>
<gene>
    <name evidence="2" type="primary">PTPMT1</name>
</gene>
<dbReference type="PANTHER" id="PTHR46712:SF1">
    <property type="entry name" value="PHOSPHATIDYLGLYCEROPHOSPHATASE AND PROTEIN-TYROSINE PHOSPHATASE 1"/>
    <property type="match status" value="1"/>
</dbReference>
<dbReference type="GO" id="GO:0008962">
    <property type="term" value="F:phosphatidylglycerophosphatase activity"/>
    <property type="evidence" value="ECO:0007669"/>
    <property type="project" value="TreeGrafter"/>
</dbReference>
<sequence>MAAGALLEAGLARVLYYPTLLYTVFRGKVPGRAHRDWYHRIDPTVLLGALPLRSMTRRVSRAGPGRGGASSRASAARALAARPSLSPLFASAAGPGRERARGDHHERGVRDEVPVQLLQGTPLDSRGGHKSHHQDPVPHLHQTWSARSPQRVPQGDHCRGGQERDPAHTTDMTHVD</sequence>
<protein>
    <submittedName>
        <fullName evidence="2">Protein tyrosine phosphatase mitochondrial 1</fullName>
    </submittedName>
</protein>
<dbReference type="Ensembl" id="ENSMMST00000003818.1">
    <property type="protein sequence ID" value="ENSMMSP00000003509.1"/>
    <property type="gene ID" value="ENSMMSG00000002650.1"/>
</dbReference>
<dbReference type="AlphaFoldDB" id="A0A8C6CLP6"/>
<feature type="region of interest" description="Disordered" evidence="1">
    <location>
        <begin position="59"/>
        <end position="176"/>
    </location>
</feature>
<dbReference type="PANTHER" id="PTHR46712">
    <property type="entry name" value="PHOSPHATIDYLGLYCEROPHOSPHATASE AND PROTEIN-TYROSINE PHOSPHATASE 1"/>
    <property type="match status" value="1"/>
</dbReference>
<keyword evidence="3" id="KW-1185">Reference proteome</keyword>
<dbReference type="GO" id="GO:0004439">
    <property type="term" value="F:phosphatidylinositol-4,5-bisphosphate 5-phosphatase activity"/>
    <property type="evidence" value="ECO:0007669"/>
    <property type="project" value="TreeGrafter"/>
</dbReference>
<evidence type="ECO:0000313" key="3">
    <source>
        <dbReference type="Proteomes" id="UP000694544"/>
    </source>
</evidence>
<dbReference type="InterPro" id="IPR042165">
    <property type="entry name" value="PTPMT1"/>
</dbReference>
<feature type="compositionally biased region" description="Basic and acidic residues" evidence="1">
    <location>
        <begin position="154"/>
        <end position="176"/>
    </location>
</feature>
<reference evidence="2" key="2">
    <citation type="submission" date="2025-09" db="UniProtKB">
        <authorList>
            <consortium name="Ensembl"/>
        </authorList>
    </citation>
    <scope>IDENTIFICATION</scope>
</reference>
<name>A0A8C6CLP6_MOSMO</name>
<dbReference type="GO" id="GO:0005739">
    <property type="term" value="C:mitochondrion"/>
    <property type="evidence" value="ECO:0007669"/>
    <property type="project" value="TreeGrafter"/>
</dbReference>
<evidence type="ECO:0000256" key="1">
    <source>
        <dbReference type="SAM" id="MobiDB-lite"/>
    </source>
</evidence>
<dbReference type="GeneTree" id="ENSGT00390000014065"/>
<feature type="compositionally biased region" description="Low complexity" evidence="1">
    <location>
        <begin position="69"/>
        <end position="95"/>
    </location>
</feature>
<accession>A0A8C6CLP6</accession>
<proteinExistence type="predicted"/>
<dbReference type="GO" id="GO:0004721">
    <property type="term" value="F:phosphoprotein phosphatase activity"/>
    <property type="evidence" value="ECO:0007669"/>
    <property type="project" value="InterPro"/>
</dbReference>
<organism evidence="2 3">
    <name type="scientific">Moschus moschiferus</name>
    <name type="common">Siberian musk deer</name>
    <name type="synonym">Moschus sibiricus</name>
    <dbReference type="NCBI Taxonomy" id="68415"/>
    <lineage>
        <taxon>Eukaryota</taxon>
        <taxon>Metazoa</taxon>
        <taxon>Chordata</taxon>
        <taxon>Craniata</taxon>
        <taxon>Vertebrata</taxon>
        <taxon>Euteleostomi</taxon>
        <taxon>Mammalia</taxon>
        <taxon>Eutheria</taxon>
        <taxon>Laurasiatheria</taxon>
        <taxon>Artiodactyla</taxon>
        <taxon>Ruminantia</taxon>
        <taxon>Pecora</taxon>
        <taxon>Moschidae</taxon>
        <taxon>Moschus</taxon>
    </lineage>
</organism>
<dbReference type="Proteomes" id="UP000694544">
    <property type="component" value="Unplaced"/>
</dbReference>